<comment type="similarity">
    <text evidence="1">Belongs to the 'phage' integrase family.</text>
</comment>
<evidence type="ECO:0000256" key="3">
    <source>
        <dbReference type="ARBA" id="ARBA00023172"/>
    </source>
</evidence>
<evidence type="ECO:0000313" key="7">
    <source>
        <dbReference type="Proteomes" id="UP001549799"/>
    </source>
</evidence>
<dbReference type="InterPro" id="IPR025269">
    <property type="entry name" value="SAM-like_dom"/>
</dbReference>
<gene>
    <name evidence="6" type="ORF">ABXZ36_12465</name>
</gene>
<accession>A0ABV2SWC7</accession>
<proteinExistence type="inferred from homology"/>
<keyword evidence="7" id="KW-1185">Reference proteome</keyword>
<feature type="domain" description="Tyr recombinase" evidence="4">
    <location>
        <begin position="224"/>
        <end position="413"/>
    </location>
</feature>
<dbReference type="PANTHER" id="PTHR30349:SF64">
    <property type="entry name" value="PROPHAGE INTEGRASE INTD-RELATED"/>
    <property type="match status" value="1"/>
</dbReference>
<evidence type="ECO:0000256" key="2">
    <source>
        <dbReference type="ARBA" id="ARBA00023125"/>
    </source>
</evidence>
<reference evidence="6 7" key="1">
    <citation type="submission" date="2024-07" db="EMBL/GenBank/DDBJ databases">
        <title>The genome sequence of type strain Sediminicola arcticus GDMCC 1.2805.</title>
        <authorList>
            <person name="Liu Y."/>
        </authorList>
    </citation>
    <scope>NUCLEOTIDE SEQUENCE [LARGE SCALE GENOMIC DNA]</scope>
    <source>
        <strain evidence="6 7">GDMCC 1.2805</strain>
    </source>
</reference>
<evidence type="ECO:0000313" key="6">
    <source>
        <dbReference type="EMBL" id="MET6991459.1"/>
    </source>
</evidence>
<dbReference type="Proteomes" id="UP001549799">
    <property type="component" value="Unassembled WGS sequence"/>
</dbReference>
<dbReference type="Pfam" id="PF13102">
    <property type="entry name" value="Phage_int_SAM_5"/>
    <property type="match status" value="1"/>
</dbReference>
<keyword evidence="2" id="KW-0238">DNA-binding</keyword>
<sequence length="449" mass="51536">MATINFLVKGKDNPATINLRFVHGRKFDFTKSTGFLINPKDWSPKKKMPNQRDEVLKKLTTDLQELSNDIIKSFNNTPLDEIGPDWLQYQIDLSKGIVKPQQSRSDLLDDCIKHIIDTANIRENSKGGLGLSKSRVNSYKNLQKIFNKYQGSNKYRVRDVDIKFGREFLDWMLSKQNYSESYARKKIDDLKTVCRDAELDGIIVSAQLRKIKGGKPKKEYIVYLNPQELKKIEKANVHNNAYQNARKWLLLGCNIGQRGGDLLKLTKNNFFNRNGLEVIELKQQKTGKQVIIPLSEETKEIIKDGFPRPIAIQNFNEYIKDICRIAGIDEMTEGVKSVMVDSKGNEIIKDEKGKYVSKGVKRNIKGIFPKYELVASHVCRRSFATNLYGDLPTPLIMQITAHSTEKMFLNYIGKDSLDYAQQIADMFALLTQKKKKESTLEIVQKRVNE</sequence>
<dbReference type="InterPro" id="IPR050090">
    <property type="entry name" value="Tyrosine_recombinase_XerCD"/>
</dbReference>
<dbReference type="InterPro" id="IPR011010">
    <property type="entry name" value="DNA_brk_join_enz"/>
</dbReference>
<evidence type="ECO:0000256" key="1">
    <source>
        <dbReference type="ARBA" id="ARBA00008857"/>
    </source>
</evidence>
<comment type="caution">
    <text evidence="6">The sequence shown here is derived from an EMBL/GenBank/DDBJ whole genome shotgun (WGS) entry which is preliminary data.</text>
</comment>
<dbReference type="SUPFAM" id="SSF56349">
    <property type="entry name" value="DNA breaking-rejoining enzymes"/>
    <property type="match status" value="1"/>
</dbReference>
<dbReference type="InterPro" id="IPR010998">
    <property type="entry name" value="Integrase_recombinase_N"/>
</dbReference>
<dbReference type="Pfam" id="PF00589">
    <property type="entry name" value="Phage_integrase"/>
    <property type="match status" value="1"/>
</dbReference>
<dbReference type="EMBL" id="JBEXAE010000006">
    <property type="protein sequence ID" value="MET6991459.1"/>
    <property type="molecule type" value="Genomic_DNA"/>
</dbReference>
<dbReference type="Gene3D" id="1.10.443.10">
    <property type="entry name" value="Intergrase catalytic core"/>
    <property type="match status" value="1"/>
</dbReference>
<dbReference type="PANTHER" id="PTHR30349">
    <property type="entry name" value="PHAGE INTEGRASE-RELATED"/>
    <property type="match status" value="1"/>
</dbReference>
<feature type="domain" description="Phage integrase SAM-like" evidence="5">
    <location>
        <begin position="127"/>
        <end position="207"/>
    </location>
</feature>
<dbReference type="InterPro" id="IPR013762">
    <property type="entry name" value="Integrase-like_cat_sf"/>
</dbReference>
<dbReference type="InterPro" id="IPR002104">
    <property type="entry name" value="Integrase_catalytic"/>
</dbReference>
<organism evidence="6 7">
    <name type="scientific">Sediminicola arcticus</name>
    <dbReference type="NCBI Taxonomy" id="1574308"/>
    <lineage>
        <taxon>Bacteria</taxon>
        <taxon>Pseudomonadati</taxon>
        <taxon>Bacteroidota</taxon>
        <taxon>Flavobacteriia</taxon>
        <taxon>Flavobacteriales</taxon>
        <taxon>Flavobacteriaceae</taxon>
        <taxon>Sediminicola</taxon>
    </lineage>
</organism>
<name>A0ABV2SWC7_9FLAO</name>
<evidence type="ECO:0000259" key="5">
    <source>
        <dbReference type="Pfam" id="PF13102"/>
    </source>
</evidence>
<keyword evidence="3" id="KW-0233">DNA recombination</keyword>
<dbReference type="RefSeq" id="WP_354616009.1">
    <property type="nucleotide sequence ID" value="NZ_JBEXAE010000006.1"/>
</dbReference>
<dbReference type="Gene3D" id="1.10.150.130">
    <property type="match status" value="1"/>
</dbReference>
<protein>
    <submittedName>
        <fullName evidence="6">Site-specific integrase</fullName>
    </submittedName>
</protein>
<evidence type="ECO:0000259" key="4">
    <source>
        <dbReference type="Pfam" id="PF00589"/>
    </source>
</evidence>